<feature type="domain" description="ABC transmembrane type-1" evidence="8">
    <location>
        <begin position="107"/>
        <end position="323"/>
    </location>
</feature>
<comment type="subcellular location">
    <subcellularLocation>
        <location evidence="1 7">Cell membrane</location>
        <topology evidence="1 7">Multi-pass membrane protein</topology>
    </subcellularLocation>
</comment>
<feature type="transmembrane region" description="Helical" evidence="7">
    <location>
        <begin position="113"/>
        <end position="133"/>
    </location>
</feature>
<dbReference type="PROSITE" id="PS50928">
    <property type="entry name" value="ABC_TM1"/>
    <property type="match status" value="1"/>
</dbReference>
<dbReference type="InterPro" id="IPR050809">
    <property type="entry name" value="UgpAE/MalFG_permease"/>
</dbReference>
<feature type="transmembrane region" description="Helical" evidence="7">
    <location>
        <begin position="12"/>
        <end position="29"/>
    </location>
</feature>
<evidence type="ECO:0000256" key="1">
    <source>
        <dbReference type="ARBA" id="ARBA00004651"/>
    </source>
</evidence>
<dbReference type="PANTHER" id="PTHR43227:SF11">
    <property type="entry name" value="BLL4140 PROTEIN"/>
    <property type="match status" value="1"/>
</dbReference>
<dbReference type="RefSeq" id="WP_242858530.1">
    <property type="nucleotide sequence ID" value="NZ_JTGN01000006.1"/>
</dbReference>
<feature type="transmembrane region" description="Helical" evidence="7">
    <location>
        <begin position="302"/>
        <end position="322"/>
    </location>
</feature>
<keyword evidence="9" id="KW-0762">Sugar transport</keyword>
<keyword evidence="3" id="KW-1003">Cell membrane</keyword>
<feature type="transmembrane region" description="Helical" evidence="7">
    <location>
        <begin position="49"/>
        <end position="72"/>
    </location>
</feature>
<sequence length="337" mass="38141">MAERKLNKKGSHATILSACLFVAVLQAGLRYTMGGLKMKKVKKFNWKLFILAVPGLAFLIAFNYVPLFGLIIPFKKMDYAKGILGSDWVGLKNFEFFFQSQDAFRITRNTICLNLLFISVTIFLSVLLAVLLFERSKRQVKVFQTAMFVPYFISWVVGGYILYALISPQLGVVPNMIKDAGGVSPSFYFEPKYWPAILLIAYFWKNVGYMTLMFYTALMSIDISYLEAASIDGANRIQRTLRITIPFIAPTIVMITLLQIGKIFYSDFGMFYFLTKDSGALYPVADVIDTYVYRALRVSGDIGMASAVGLYQSLVGFILVLISNYTVKRFDKDYGIF</sequence>
<accession>A0A4V6HRR4</accession>
<evidence type="ECO:0000259" key="8">
    <source>
        <dbReference type="PROSITE" id="PS50928"/>
    </source>
</evidence>
<dbReference type="STRING" id="180332.GCA_000797495_03292"/>
<reference evidence="9 10" key="1">
    <citation type="journal article" date="2019" name="Anaerobe">
        <title>Detection of Robinsoniella peoriensis in multiple bone samples of a trauma patient.</title>
        <authorList>
            <person name="Schrottner P."/>
            <person name="Hartwich K."/>
            <person name="Bunk B."/>
            <person name="Schober I."/>
            <person name="Helbig S."/>
            <person name="Rudolph W.W."/>
            <person name="Gunzer F."/>
        </authorList>
    </citation>
    <scope>NUCLEOTIDE SEQUENCE [LARGE SCALE GENOMIC DNA]</scope>
    <source>
        <strain evidence="9 10">DSM 106044</strain>
    </source>
</reference>
<comment type="similarity">
    <text evidence="7">Belongs to the binding-protein-dependent transport system permease family.</text>
</comment>
<feature type="transmembrane region" description="Helical" evidence="7">
    <location>
        <begin position="193"/>
        <end position="215"/>
    </location>
</feature>
<evidence type="ECO:0000256" key="5">
    <source>
        <dbReference type="ARBA" id="ARBA00022989"/>
    </source>
</evidence>
<dbReference type="Pfam" id="PF00528">
    <property type="entry name" value="BPD_transp_1"/>
    <property type="match status" value="1"/>
</dbReference>
<dbReference type="AlphaFoldDB" id="A0A4V6HRR4"/>
<evidence type="ECO:0000256" key="3">
    <source>
        <dbReference type="ARBA" id="ARBA00022475"/>
    </source>
</evidence>
<keyword evidence="2 7" id="KW-0813">Transport</keyword>
<feature type="transmembrane region" description="Helical" evidence="7">
    <location>
        <begin position="245"/>
        <end position="265"/>
    </location>
</feature>
<evidence type="ECO:0000256" key="2">
    <source>
        <dbReference type="ARBA" id="ARBA00022448"/>
    </source>
</evidence>
<dbReference type="InterPro" id="IPR000515">
    <property type="entry name" value="MetI-like"/>
</dbReference>
<evidence type="ECO:0000313" key="9">
    <source>
        <dbReference type="EMBL" id="TLD00048.1"/>
    </source>
</evidence>
<dbReference type="SUPFAM" id="SSF161098">
    <property type="entry name" value="MetI-like"/>
    <property type="match status" value="1"/>
</dbReference>
<dbReference type="GO" id="GO:0055085">
    <property type="term" value="P:transmembrane transport"/>
    <property type="evidence" value="ECO:0007669"/>
    <property type="project" value="InterPro"/>
</dbReference>
<dbReference type="Proteomes" id="UP000306509">
    <property type="component" value="Unassembled WGS sequence"/>
</dbReference>
<name>A0A4V6HRR4_9FIRM</name>
<keyword evidence="6 7" id="KW-0472">Membrane</keyword>
<evidence type="ECO:0000313" key="10">
    <source>
        <dbReference type="Proteomes" id="UP000306509"/>
    </source>
</evidence>
<keyword evidence="4 7" id="KW-0812">Transmembrane</keyword>
<keyword evidence="5 7" id="KW-1133">Transmembrane helix</keyword>
<dbReference type="CDD" id="cd06261">
    <property type="entry name" value="TM_PBP2"/>
    <property type="match status" value="1"/>
</dbReference>
<proteinExistence type="inferred from homology"/>
<dbReference type="PANTHER" id="PTHR43227">
    <property type="entry name" value="BLL4140 PROTEIN"/>
    <property type="match status" value="1"/>
</dbReference>
<evidence type="ECO:0000256" key="6">
    <source>
        <dbReference type="ARBA" id="ARBA00023136"/>
    </source>
</evidence>
<dbReference type="GO" id="GO:0005886">
    <property type="term" value="C:plasma membrane"/>
    <property type="evidence" value="ECO:0007669"/>
    <property type="project" value="UniProtKB-SubCell"/>
</dbReference>
<organism evidence="9 10">
    <name type="scientific">Robinsoniella peoriensis</name>
    <dbReference type="NCBI Taxonomy" id="180332"/>
    <lineage>
        <taxon>Bacteria</taxon>
        <taxon>Bacillati</taxon>
        <taxon>Bacillota</taxon>
        <taxon>Clostridia</taxon>
        <taxon>Lachnospirales</taxon>
        <taxon>Lachnospiraceae</taxon>
        <taxon>Robinsoniella</taxon>
    </lineage>
</organism>
<dbReference type="Gene3D" id="1.10.3720.10">
    <property type="entry name" value="MetI-like"/>
    <property type="match status" value="1"/>
</dbReference>
<dbReference type="EMBL" id="QGQD01000060">
    <property type="protein sequence ID" value="TLD00048.1"/>
    <property type="molecule type" value="Genomic_DNA"/>
</dbReference>
<evidence type="ECO:0000256" key="4">
    <source>
        <dbReference type="ARBA" id="ARBA00022692"/>
    </source>
</evidence>
<keyword evidence="10" id="KW-1185">Reference proteome</keyword>
<dbReference type="InterPro" id="IPR035906">
    <property type="entry name" value="MetI-like_sf"/>
</dbReference>
<comment type="caution">
    <text evidence="9">The sequence shown here is derived from an EMBL/GenBank/DDBJ whole genome shotgun (WGS) entry which is preliminary data.</text>
</comment>
<feature type="transmembrane region" description="Helical" evidence="7">
    <location>
        <begin position="145"/>
        <end position="166"/>
    </location>
</feature>
<evidence type="ECO:0000256" key="7">
    <source>
        <dbReference type="RuleBase" id="RU363032"/>
    </source>
</evidence>
<protein>
    <submittedName>
        <fullName evidence="9">Putative multiple-sugar transport system permease YteP</fullName>
    </submittedName>
</protein>
<gene>
    <name evidence="9" type="primary">yteP_19</name>
    <name evidence="9" type="ORF">DSM106044_03138</name>
</gene>